<dbReference type="EMBL" id="JABVXQ010000002">
    <property type="protein sequence ID" value="KAF6127310.1"/>
    <property type="molecule type" value="Genomic_DNA"/>
</dbReference>
<evidence type="ECO:0000313" key="14">
    <source>
        <dbReference type="EMBL" id="KAF6127310.1"/>
    </source>
</evidence>
<dbReference type="FunFam" id="3.40.50.300:FF:001301">
    <property type="entry name" value="Structural maintenance of chromosomes 5"/>
    <property type="match status" value="1"/>
</dbReference>
<dbReference type="GO" id="GO:0030915">
    <property type="term" value="C:Smc5-Smc6 complex"/>
    <property type="evidence" value="ECO:0007669"/>
    <property type="project" value="TreeGrafter"/>
</dbReference>
<evidence type="ECO:0000256" key="8">
    <source>
        <dbReference type="ARBA" id="ARBA00023054"/>
    </source>
</evidence>
<evidence type="ECO:0000256" key="7">
    <source>
        <dbReference type="ARBA" id="ARBA00022840"/>
    </source>
</evidence>
<comment type="subcellular location">
    <subcellularLocation>
        <location evidence="2">Chromosome</location>
    </subcellularLocation>
    <subcellularLocation>
        <location evidence="1">Nucleus</location>
    </subcellularLocation>
</comment>
<comment type="subunit">
    <text evidence="10">Forms a heterodimer with smc6. Component of the SMC5-SMC6 complex which consists at least of smc5, smc6, nsmce2, nsmce1 and nsmce4a.</text>
</comment>
<keyword evidence="9" id="KW-0539">Nucleus</keyword>
<dbReference type="GO" id="GO:0000724">
    <property type="term" value="P:double-strand break repair via homologous recombination"/>
    <property type="evidence" value="ECO:0007669"/>
    <property type="project" value="TreeGrafter"/>
</dbReference>
<keyword evidence="5" id="KW-0158">Chromosome</keyword>
<dbReference type="Proteomes" id="UP000664940">
    <property type="component" value="Unassembled WGS sequence"/>
</dbReference>
<dbReference type="Pfam" id="PF02463">
    <property type="entry name" value="SMC_N"/>
    <property type="match status" value="1"/>
</dbReference>
<keyword evidence="6" id="KW-0547">Nucleotide-binding</keyword>
<reference evidence="14 15" key="1">
    <citation type="journal article" date="2020" name="Nature">
        <title>Six reference-quality genomes reveal evolution of bat adaptations.</title>
        <authorList>
            <person name="Jebb D."/>
            <person name="Huang Z."/>
            <person name="Pippel M."/>
            <person name="Hughes G.M."/>
            <person name="Lavrichenko K."/>
            <person name="Devanna P."/>
            <person name="Winkler S."/>
            <person name="Jermiin L.S."/>
            <person name="Skirmuntt E.C."/>
            <person name="Katzourakis A."/>
            <person name="Burkitt-Gray L."/>
            <person name="Ray D.A."/>
            <person name="Sullivan K.A.M."/>
            <person name="Roscito J.G."/>
            <person name="Kirilenko B.M."/>
            <person name="Davalos L.M."/>
            <person name="Corthals A.P."/>
            <person name="Power M.L."/>
            <person name="Jones G."/>
            <person name="Ransome R.D."/>
            <person name="Dechmann D.K.N."/>
            <person name="Locatelli A.G."/>
            <person name="Puechmaille S.J."/>
            <person name="Fedrigo O."/>
            <person name="Jarvis E.D."/>
            <person name="Hiller M."/>
            <person name="Vernes S.C."/>
            <person name="Myers E.W."/>
            <person name="Teeling E.C."/>
        </authorList>
    </citation>
    <scope>NUCLEOTIDE SEQUENCE [LARGE SCALE GENOMIC DNA]</scope>
    <source>
        <strain evidence="14">Bat1K_MPI-CBG_1</strain>
    </source>
</reference>
<dbReference type="Gene3D" id="3.40.50.300">
    <property type="entry name" value="P-loop containing nucleotide triphosphate hydrolases"/>
    <property type="match status" value="2"/>
</dbReference>
<evidence type="ECO:0000256" key="10">
    <source>
        <dbReference type="ARBA" id="ARBA00063886"/>
    </source>
</evidence>
<evidence type="ECO:0000256" key="9">
    <source>
        <dbReference type="ARBA" id="ARBA00023242"/>
    </source>
</evidence>
<dbReference type="GO" id="GO:0003697">
    <property type="term" value="F:single-stranded DNA binding"/>
    <property type="evidence" value="ECO:0007669"/>
    <property type="project" value="TreeGrafter"/>
</dbReference>
<comment type="caution">
    <text evidence="14">The sequence shown here is derived from an EMBL/GenBank/DDBJ whole genome shotgun (WGS) entry which is preliminary data.</text>
</comment>
<evidence type="ECO:0000256" key="12">
    <source>
        <dbReference type="SAM" id="MobiDB-lite"/>
    </source>
</evidence>
<dbReference type="GO" id="GO:0005524">
    <property type="term" value="F:ATP binding"/>
    <property type="evidence" value="ECO:0007669"/>
    <property type="project" value="UniProtKB-KW"/>
</dbReference>
<feature type="compositionally biased region" description="Low complexity" evidence="12">
    <location>
        <begin position="26"/>
        <end position="37"/>
    </location>
</feature>
<dbReference type="InterPro" id="IPR003395">
    <property type="entry name" value="RecF/RecN/SMC_N"/>
</dbReference>
<feature type="coiled-coil region" evidence="11">
    <location>
        <begin position="875"/>
        <end position="912"/>
    </location>
</feature>
<sequence length="1087" mass="127477">MATSSRKTSTPSPLASKRAHPKDPSSEVPSKSSRSSAPPLPLPSAGPFVEGSIVRIAMENFLTYDICEVCPGPHLNMIIGANGTGKSSIVCAICLGLAGKPAFMGRADKVGFFVKRGCSKGMVEIELFRTSGNLIITREIDVAKNQSLWYINKKSTTLKTVEEKVAALNIQVGNLCQFLPQDKVGEFAKLSKIELLEATEKSIGPPEMHRYHCELKNFREKEKQLETSCKEKTEYLEKMIQRNERYKQDVERFYERKRHLDLIEMLEAKRPWVEYENVRQEYEEVKLARDRVKDEVRKLKDGQIPITHRIDEIEKQRHTLEARIKAKATDIKETSQKCKQKQDVIEKKDKHIEELQQALIVKQNEEHDRQRRISNTRKMIEDLQNELRTTENCVNLQPQIDAIIIDLRRVQDEKAVCESEIIDKHKERETLEKEKKSVNDQIVQFDNLMNQKEDKLRQRYRDTYDAVLWLRNNRDRFKQRVYEPIMLMINMKDHKNAKYIENHIPPNDLRAFVFESQEDMEVFLKEVRDNKKLRVNAVIAPKSSYADRAPSRPLNELKQYGFFSYLRELFDAPAPVMSYLCSQYHIHEVPVGTERTRERIERVIQETRLRQMYTAEEKYVVKTSFYSNKVISSNTSLKVAQFLTVTVDLEQRRHLEEHLREINRKLQAVESGLIALRETNKHLEHRDNELRQKKKELLERKTKKRQLEQKISSKLGSLKMMEQDTCNLEEEERKASTKIKEINVQKAKLVTELTNLIKICTSLHIQKVDLILQNTTVISEKNKLESDYMAASSQLRLKEQHFIELDENRQRLLQKCKELMRRARQVCNLGAEQTVPQEYQTAFQDLPNTLDEIDALLTEERSRASCFTGLNPTVVAEYTKREEEIEQLTEELKIKKVELDKYRESISQVKERWLNPLKELVEKINEKFSHFFSSMQCAGEVDLHTENEEDYDKYGIRIRVKFRSSTQLHELTPHHQSGGERSVSTMLYLMALQELNRCPFRVVDEINQGMDPINERRVFEMVVNTACKENTSQYFFITPKLLQNLPYSEKMTVLFVYNGPHMLEPNRWNLKAFQRRRRRITFTQPSQ</sequence>
<dbReference type="InterPro" id="IPR027417">
    <property type="entry name" value="P-loop_NTPase"/>
</dbReference>
<dbReference type="SUPFAM" id="SSF52540">
    <property type="entry name" value="P-loop containing nucleoside triphosphate hydrolases"/>
    <property type="match status" value="2"/>
</dbReference>
<evidence type="ECO:0000259" key="13">
    <source>
        <dbReference type="Pfam" id="PF02463"/>
    </source>
</evidence>
<name>A0A834BG35_9CHIR</name>
<evidence type="ECO:0000256" key="11">
    <source>
        <dbReference type="SAM" id="Coils"/>
    </source>
</evidence>
<organism evidence="14 15">
    <name type="scientific">Phyllostomus discolor</name>
    <name type="common">pale spear-nosed bat</name>
    <dbReference type="NCBI Taxonomy" id="89673"/>
    <lineage>
        <taxon>Eukaryota</taxon>
        <taxon>Metazoa</taxon>
        <taxon>Chordata</taxon>
        <taxon>Craniata</taxon>
        <taxon>Vertebrata</taxon>
        <taxon>Euteleostomi</taxon>
        <taxon>Mammalia</taxon>
        <taxon>Eutheria</taxon>
        <taxon>Laurasiatheria</taxon>
        <taxon>Chiroptera</taxon>
        <taxon>Yangochiroptera</taxon>
        <taxon>Phyllostomidae</taxon>
        <taxon>Phyllostominae</taxon>
        <taxon>Phyllostomus</taxon>
    </lineage>
</organism>
<feature type="domain" description="RecF/RecN/SMC N-terminal" evidence="13">
    <location>
        <begin position="53"/>
        <end position="1038"/>
    </location>
</feature>
<dbReference type="AlphaFoldDB" id="A0A834BG35"/>
<evidence type="ECO:0000256" key="6">
    <source>
        <dbReference type="ARBA" id="ARBA00022741"/>
    </source>
</evidence>
<gene>
    <name evidence="14" type="ORF">HJG60_017729</name>
</gene>
<feature type="region of interest" description="Disordered" evidence="12">
    <location>
        <begin position="1"/>
        <end position="43"/>
    </location>
</feature>
<dbReference type="FunFam" id="3.40.50.300:FF:000793">
    <property type="entry name" value="Structural maintenance of chromosomes protein 5"/>
    <property type="match status" value="1"/>
</dbReference>
<evidence type="ECO:0000256" key="1">
    <source>
        <dbReference type="ARBA" id="ARBA00004123"/>
    </source>
</evidence>
<dbReference type="PANTHER" id="PTHR45916">
    <property type="entry name" value="STRUCTURAL MAINTENANCE OF CHROMOSOMES PROTEIN 5"/>
    <property type="match status" value="1"/>
</dbReference>
<feature type="coiled-coil region" evidence="11">
    <location>
        <begin position="421"/>
        <end position="448"/>
    </location>
</feature>
<dbReference type="PANTHER" id="PTHR45916:SF1">
    <property type="entry name" value="STRUCTURAL MAINTENANCE OF CHROMOSOMES PROTEIN 5"/>
    <property type="match status" value="1"/>
</dbReference>
<evidence type="ECO:0000313" key="15">
    <source>
        <dbReference type="Proteomes" id="UP000664940"/>
    </source>
</evidence>
<accession>A0A834BG35</accession>
<feature type="coiled-coil region" evidence="11">
    <location>
        <begin position="652"/>
        <end position="748"/>
    </location>
</feature>
<evidence type="ECO:0000256" key="3">
    <source>
        <dbReference type="ARBA" id="ARBA00010171"/>
    </source>
</evidence>
<proteinExistence type="inferred from homology"/>
<evidence type="ECO:0000256" key="4">
    <source>
        <dbReference type="ARBA" id="ARBA00018687"/>
    </source>
</evidence>
<keyword evidence="7" id="KW-0067">ATP-binding</keyword>
<protein>
    <recommendedName>
        <fullName evidence="4">Structural maintenance of chromosomes protein 5</fullName>
    </recommendedName>
</protein>
<evidence type="ECO:0000256" key="5">
    <source>
        <dbReference type="ARBA" id="ARBA00022454"/>
    </source>
</evidence>
<feature type="coiled-coil region" evidence="11">
    <location>
        <begin position="236"/>
        <end position="393"/>
    </location>
</feature>
<evidence type="ECO:0000256" key="2">
    <source>
        <dbReference type="ARBA" id="ARBA00004286"/>
    </source>
</evidence>
<comment type="similarity">
    <text evidence="3">Belongs to the SMC family. SMC5 subfamily.</text>
</comment>
<feature type="compositionally biased region" description="Polar residues" evidence="12">
    <location>
        <begin position="1"/>
        <end position="13"/>
    </location>
</feature>
<dbReference type="GO" id="GO:0031981">
    <property type="term" value="C:nuclear lumen"/>
    <property type="evidence" value="ECO:0007669"/>
    <property type="project" value="UniProtKB-ARBA"/>
</dbReference>
<keyword evidence="8 11" id="KW-0175">Coiled coil</keyword>